<proteinExistence type="predicted"/>
<dbReference type="Proteomes" id="UP000612808">
    <property type="component" value="Unassembled WGS sequence"/>
</dbReference>
<dbReference type="InterPro" id="IPR014942">
    <property type="entry name" value="AbiEii"/>
</dbReference>
<name>A0A8J3NAV6_9ACTN</name>
<sequence length="337" mass="36954">MTDDAQRAAHRAALDHVLGLCAGRWWSDSVVLRGSVLLPTWLGAAARPPADLDWVVIGTAHDPEAVADRTYGWEYPDGSLADLCRRYPEIEQQPGDDEPGWYVDRELDVAPAAPFGDLLDLLVERPRAARGVVLCPAEAEISDDWAYSGYDGVGVRLVIPWRAPGLPDGSVQLDFAADERVPETPVPTLVPRADGGPPAVVLAVSRELALAWKVLWMYRDTRAYGWYDDGEDEPAPAARGKDLYDAVLLAEGCRTSELPRLLRDVFGDEDIALDDLVSWPVDWAEFVAAHPWVTGTAREWSERLAAALPPLSDIPPYSPIPPRDLAALADHWNSARS</sequence>
<gene>
    <name evidence="1" type="ORF">Aru02nite_33750</name>
</gene>
<evidence type="ECO:0000313" key="2">
    <source>
        <dbReference type="Proteomes" id="UP000612808"/>
    </source>
</evidence>
<organism evidence="1 2">
    <name type="scientific">Actinocatenispora rupis</name>
    <dbReference type="NCBI Taxonomy" id="519421"/>
    <lineage>
        <taxon>Bacteria</taxon>
        <taxon>Bacillati</taxon>
        <taxon>Actinomycetota</taxon>
        <taxon>Actinomycetes</taxon>
        <taxon>Micromonosporales</taxon>
        <taxon>Micromonosporaceae</taxon>
        <taxon>Actinocatenispora</taxon>
    </lineage>
</organism>
<comment type="caution">
    <text evidence="1">The sequence shown here is derived from an EMBL/GenBank/DDBJ whole genome shotgun (WGS) entry which is preliminary data.</text>
</comment>
<dbReference type="Pfam" id="PF08843">
    <property type="entry name" value="AbiEii"/>
    <property type="match status" value="1"/>
</dbReference>
<dbReference type="AlphaFoldDB" id="A0A8J3NAV6"/>
<accession>A0A8J3NAV6</accession>
<dbReference type="RefSeq" id="WP_203658466.1">
    <property type="nucleotide sequence ID" value="NZ_BAAAZM010000013.1"/>
</dbReference>
<dbReference type="EMBL" id="BOMB01000019">
    <property type="protein sequence ID" value="GID12486.1"/>
    <property type="molecule type" value="Genomic_DNA"/>
</dbReference>
<reference evidence="1" key="1">
    <citation type="submission" date="2021-01" db="EMBL/GenBank/DDBJ databases">
        <title>Whole genome shotgun sequence of Actinocatenispora rupis NBRC 107355.</title>
        <authorList>
            <person name="Komaki H."/>
            <person name="Tamura T."/>
        </authorList>
    </citation>
    <scope>NUCLEOTIDE SEQUENCE</scope>
    <source>
        <strain evidence="1">NBRC 107355</strain>
    </source>
</reference>
<protein>
    <recommendedName>
        <fullName evidence="3">Nucleotidyl transferase AbiEii toxin, Type IV TA system</fullName>
    </recommendedName>
</protein>
<keyword evidence="2" id="KW-1185">Reference proteome</keyword>
<evidence type="ECO:0000313" key="1">
    <source>
        <dbReference type="EMBL" id="GID12486.1"/>
    </source>
</evidence>
<evidence type="ECO:0008006" key="3">
    <source>
        <dbReference type="Google" id="ProtNLM"/>
    </source>
</evidence>